<reference evidence="3 4" key="1">
    <citation type="journal article" date="2015" name="Nature">
        <title>rRNA introns, odd ribosomes, and small enigmatic genomes across a large radiation of phyla.</title>
        <authorList>
            <person name="Brown C.T."/>
            <person name="Hug L.A."/>
            <person name="Thomas B.C."/>
            <person name="Sharon I."/>
            <person name="Castelle C.J."/>
            <person name="Singh A."/>
            <person name="Wilkins M.J."/>
            <person name="Williams K.H."/>
            <person name="Banfield J.F."/>
        </authorList>
    </citation>
    <scope>NUCLEOTIDE SEQUENCE [LARGE SCALE GENOMIC DNA]</scope>
</reference>
<proteinExistence type="predicted"/>
<dbReference type="InterPro" id="IPR029058">
    <property type="entry name" value="AB_hydrolase_fold"/>
</dbReference>
<keyword evidence="1" id="KW-0175">Coiled coil</keyword>
<dbReference type="EMBL" id="LCOY01000029">
    <property type="protein sequence ID" value="KKU87376.1"/>
    <property type="molecule type" value="Genomic_DNA"/>
</dbReference>
<dbReference type="InterPro" id="IPR000073">
    <property type="entry name" value="AB_hydrolase_1"/>
</dbReference>
<evidence type="ECO:0000259" key="2">
    <source>
        <dbReference type="Pfam" id="PF12697"/>
    </source>
</evidence>
<dbReference type="Proteomes" id="UP000034739">
    <property type="component" value="Unassembled WGS sequence"/>
</dbReference>
<protein>
    <recommendedName>
        <fullName evidence="2">AB hydrolase-1 domain-containing protein</fullName>
    </recommendedName>
</protein>
<accession>A0A0G1TZW6</accession>
<dbReference type="AlphaFoldDB" id="A0A0G1TZW6"/>
<sequence length="447" mass="50368">MGSENVMLPSRDFGVDKDGVPLSQVFLDIKAPTDQHVRLQALVWQRSADPIISHDIDHHEVKELEGFPPEVEPPQIKGQLVFLSGLSSTAADWPVAYQSFGKHWSTIVGLDHPEAPSSTITPHDRPLNDESFHNSGFVELRAIEQLIQQGVLKPGEITLAGYSTGGAVAIEAVAQDIREAQEGKHERYIKNLVLFSPAGIIDMGDFATINAGVQAAFTPYFKEYMQDVYREGKWFFRKKLIDTLRSIKDGRDQNGTDTTTHISLTKTQRERGKTMWEDEYWKQAQNEQLVARNVTGEARGTITDTNVLVYLFDNDQAVPPERFLTPADRRAVDLLILTKKEKRTIATALRRNVQELEQKEQVYTSQDEYNAQLYQAERKALEGKKAEKAVDRIFKRVKQAFPNNTTTYIAMGNDSHHITPRGSHTPLLAAMLAQTLSKLEETQGQTR</sequence>
<dbReference type="SUPFAM" id="SSF53474">
    <property type="entry name" value="alpha/beta-Hydrolases"/>
    <property type="match status" value="1"/>
</dbReference>
<evidence type="ECO:0000256" key="1">
    <source>
        <dbReference type="SAM" id="Coils"/>
    </source>
</evidence>
<gene>
    <name evidence="3" type="ORF">UY16_C0029G0015</name>
</gene>
<feature type="domain" description="AB hydrolase-1" evidence="2">
    <location>
        <begin position="80"/>
        <end position="325"/>
    </location>
</feature>
<evidence type="ECO:0000313" key="3">
    <source>
        <dbReference type="EMBL" id="KKU87376.1"/>
    </source>
</evidence>
<dbReference type="Gene3D" id="3.40.50.1820">
    <property type="entry name" value="alpha/beta hydrolase"/>
    <property type="match status" value="1"/>
</dbReference>
<organism evidence="3 4">
    <name type="scientific">Candidatus Gottesmanbacteria bacterium GW2011_GWA2_47_9</name>
    <dbReference type="NCBI Taxonomy" id="1618445"/>
    <lineage>
        <taxon>Bacteria</taxon>
        <taxon>Candidatus Gottesmaniibacteriota</taxon>
    </lineage>
</organism>
<dbReference type="Pfam" id="PF12697">
    <property type="entry name" value="Abhydrolase_6"/>
    <property type="match status" value="1"/>
</dbReference>
<feature type="coiled-coil region" evidence="1">
    <location>
        <begin position="339"/>
        <end position="366"/>
    </location>
</feature>
<comment type="caution">
    <text evidence="3">The sequence shown here is derived from an EMBL/GenBank/DDBJ whole genome shotgun (WGS) entry which is preliminary data.</text>
</comment>
<name>A0A0G1TZW6_9BACT</name>
<evidence type="ECO:0000313" key="4">
    <source>
        <dbReference type="Proteomes" id="UP000034739"/>
    </source>
</evidence>